<evidence type="ECO:0000313" key="5">
    <source>
        <dbReference type="Proteomes" id="UP000717624"/>
    </source>
</evidence>
<feature type="domain" description="Transposase InsH N-terminal" evidence="2">
    <location>
        <begin position="44"/>
        <end position="139"/>
    </location>
</feature>
<sequence>MCKEINDFPSNSLHMGLIWMYQYVSHRENQLLLPDDFFLPFGGKLNKENRWAKLAQLVPWAYAEGKYAKSFRNSFRGQKAVSIRVALGALIIQERLQLSDRETVQQIVENPYLQYFIGLEGYQDHPPFHPSLMTHFRKRLGEQVLREINEIIAVEAAKTTQDSDRDDEPKSGTKSKGKRTARRRSTSEEDQNQGVLLVDATCAPVDVAYPTDLNLLNEAREKLEDIIDTLHAPLVGHARKPRTYREKARKQFLAVAKQRRASGKVIRRAIGKQLQYVARNLHIIRNLVSRQPLTLLNRKQYRDLLVIQELYRQQRIMLERRSHQIEDRIVSISQPHVRPIVRGKAKARVEFGAKVSVSMVNGYAILERQSWDNFNEGVTLIEVLEAYKKRFGFYPKAVLADQIYRTRENRAFCKTHSIRLSGPALGRPVQGEEAAEQRRVARQDASERNAIEGKFGEGKRKYGLGRIRARLATTSETVIALQLLVMNLERRLRDLFVSLMKQLFAVKLPGSQTICVV</sequence>
<comment type="caution">
    <text evidence="4">The sequence shown here is derived from an EMBL/GenBank/DDBJ whole genome shotgun (WGS) entry which is preliminary data.</text>
</comment>
<evidence type="ECO:0000259" key="3">
    <source>
        <dbReference type="Pfam" id="PF13586"/>
    </source>
</evidence>
<evidence type="ECO:0000256" key="1">
    <source>
        <dbReference type="SAM" id="MobiDB-lite"/>
    </source>
</evidence>
<dbReference type="NCBIfam" id="NF033578">
    <property type="entry name" value="transpos_IS5_1"/>
    <property type="match status" value="1"/>
</dbReference>
<name>A0A939BTI7_9BACL</name>
<dbReference type="InterPro" id="IPR025668">
    <property type="entry name" value="Tnp_DDE_dom"/>
</dbReference>
<feature type="compositionally biased region" description="Basic residues" evidence="1">
    <location>
        <begin position="173"/>
        <end position="184"/>
    </location>
</feature>
<dbReference type="PANTHER" id="PTHR33803">
    <property type="entry name" value="IS1478 TRANSPOSASE"/>
    <property type="match status" value="1"/>
</dbReference>
<dbReference type="AlphaFoldDB" id="A0A939BTI7"/>
<accession>A0A939BTI7</accession>
<evidence type="ECO:0000313" key="4">
    <source>
        <dbReference type="EMBL" id="MBM7591872.1"/>
    </source>
</evidence>
<dbReference type="InterPro" id="IPR008490">
    <property type="entry name" value="Transposase_InsH_N"/>
</dbReference>
<dbReference type="InterPro" id="IPR047710">
    <property type="entry name" value="Transpos_IS5-like"/>
</dbReference>
<keyword evidence="5" id="KW-1185">Reference proteome</keyword>
<dbReference type="EMBL" id="JAFBEB010000016">
    <property type="protein sequence ID" value="MBM7591872.1"/>
    <property type="molecule type" value="Genomic_DNA"/>
</dbReference>
<feature type="region of interest" description="Disordered" evidence="1">
    <location>
        <begin position="156"/>
        <end position="192"/>
    </location>
</feature>
<evidence type="ECO:0008006" key="6">
    <source>
        <dbReference type="Google" id="ProtNLM"/>
    </source>
</evidence>
<organism evidence="4 5">
    <name type="scientific">Brevibacillus fulvus</name>
    <dbReference type="NCBI Taxonomy" id="1125967"/>
    <lineage>
        <taxon>Bacteria</taxon>
        <taxon>Bacillati</taxon>
        <taxon>Bacillota</taxon>
        <taxon>Bacilli</taxon>
        <taxon>Bacillales</taxon>
        <taxon>Paenibacillaceae</taxon>
        <taxon>Brevibacillus</taxon>
    </lineage>
</organism>
<proteinExistence type="predicted"/>
<feature type="domain" description="Transposase DDE" evidence="3">
    <location>
        <begin position="398"/>
        <end position="489"/>
    </location>
</feature>
<reference evidence="4" key="1">
    <citation type="submission" date="2021-01" db="EMBL/GenBank/DDBJ databases">
        <title>Genomic Encyclopedia of Type Strains, Phase IV (KMG-IV): sequencing the most valuable type-strain genomes for metagenomic binning, comparative biology and taxonomic classification.</title>
        <authorList>
            <person name="Goeker M."/>
        </authorList>
    </citation>
    <scope>NUCLEOTIDE SEQUENCE</scope>
    <source>
        <strain evidence="4">DSM 25523</strain>
    </source>
</reference>
<protein>
    <recommendedName>
        <fullName evidence="6">Transposase</fullName>
    </recommendedName>
</protein>
<dbReference type="Proteomes" id="UP000717624">
    <property type="component" value="Unassembled WGS sequence"/>
</dbReference>
<dbReference type="PANTHER" id="PTHR33803:SF3">
    <property type="entry name" value="BLL1974 PROTEIN"/>
    <property type="match status" value="1"/>
</dbReference>
<evidence type="ECO:0000259" key="2">
    <source>
        <dbReference type="Pfam" id="PF05598"/>
    </source>
</evidence>
<dbReference type="Pfam" id="PF05598">
    <property type="entry name" value="DUF772"/>
    <property type="match status" value="1"/>
</dbReference>
<dbReference type="Pfam" id="PF13586">
    <property type="entry name" value="DDE_Tnp_1_2"/>
    <property type="match status" value="1"/>
</dbReference>
<feature type="compositionally biased region" description="Basic and acidic residues" evidence="1">
    <location>
        <begin position="161"/>
        <end position="171"/>
    </location>
</feature>
<gene>
    <name evidence="4" type="ORF">JOD01_003524</name>
</gene>